<dbReference type="PANTHER" id="PTHR37415:SF2">
    <property type="entry name" value="EFF-1A-RELATED"/>
    <property type="match status" value="1"/>
</dbReference>
<dbReference type="InterPro" id="IPR029213">
    <property type="entry name" value="Fusogen_EFF/AFF"/>
</dbReference>
<reference evidence="4" key="1">
    <citation type="submission" date="2016-06" db="UniProtKB">
        <authorList>
            <consortium name="WormBaseParasite"/>
        </authorList>
    </citation>
    <scope>IDENTIFICATION</scope>
</reference>
<evidence type="ECO:0000313" key="4">
    <source>
        <dbReference type="WBParaSite" id="GPUH_0001758501-mRNA-1"/>
    </source>
</evidence>
<accession>A0A183E9C2</accession>
<dbReference type="Proteomes" id="UP000271098">
    <property type="component" value="Unassembled WGS sequence"/>
</dbReference>
<dbReference type="PANTHER" id="PTHR37415">
    <property type="entry name" value="EFF-1A"/>
    <property type="match status" value="1"/>
</dbReference>
<dbReference type="Pfam" id="PF14884">
    <property type="entry name" value="EFF-AFF"/>
    <property type="match status" value="1"/>
</dbReference>
<feature type="compositionally biased region" description="Polar residues" evidence="1">
    <location>
        <begin position="80"/>
        <end position="104"/>
    </location>
</feature>
<gene>
    <name evidence="2" type="ORF">GPUH_LOCUS17563</name>
</gene>
<evidence type="ECO:0000313" key="3">
    <source>
        <dbReference type="Proteomes" id="UP000271098"/>
    </source>
</evidence>
<protein>
    <submittedName>
        <fullName evidence="2 4">Uncharacterized protein</fullName>
    </submittedName>
</protein>
<dbReference type="GO" id="GO:0044291">
    <property type="term" value="C:cell-cell contact zone"/>
    <property type="evidence" value="ECO:0007669"/>
    <property type="project" value="TreeGrafter"/>
</dbReference>
<dbReference type="EMBL" id="UYRT01085360">
    <property type="protein sequence ID" value="VDN30037.1"/>
    <property type="molecule type" value="Genomic_DNA"/>
</dbReference>
<keyword evidence="3" id="KW-1185">Reference proteome</keyword>
<dbReference type="Gene3D" id="2.60.98.60">
    <property type="entry name" value="Cell-cell fusogen EFF/AFF, domain 1"/>
    <property type="match status" value="1"/>
</dbReference>
<evidence type="ECO:0000256" key="1">
    <source>
        <dbReference type="SAM" id="MobiDB-lite"/>
    </source>
</evidence>
<sequence length="104" mass="11674">MNIRIGLHNTVCFRLENDTSDRDSLFADVLTVRSQDQGWLHTLTLSQLEHHHPISQQYEFAIPEVRASCICECDSSSDSTNTTALPQKDTILSQPLTPSCSEIN</sequence>
<feature type="region of interest" description="Disordered" evidence="1">
    <location>
        <begin position="75"/>
        <end position="104"/>
    </location>
</feature>
<dbReference type="WBParaSite" id="GPUH_0001758501-mRNA-1">
    <property type="protein sequence ID" value="GPUH_0001758501-mRNA-1"/>
    <property type="gene ID" value="GPUH_0001758501"/>
</dbReference>
<name>A0A183E9C2_9BILA</name>
<evidence type="ECO:0000313" key="2">
    <source>
        <dbReference type="EMBL" id="VDN30037.1"/>
    </source>
</evidence>
<dbReference type="GO" id="GO:0000768">
    <property type="term" value="P:syncytium formation by plasma membrane fusion"/>
    <property type="evidence" value="ECO:0007669"/>
    <property type="project" value="TreeGrafter"/>
</dbReference>
<dbReference type="AlphaFoldDB" id="A0A183E9C2"/>
<dbReference type="OrthoDB" id="5816567at2759"/>
<proteinExistence type="predicted"/>
<reference evidence="2 3" key="2">
    <citation type="submission" date="2018-11" db="EMBL/GenBank/DDBJ databases">
        <authorList>
            <consortium name="Pathogen Informatics"/>
        </authorList>
    </citation>
    <scope>NUCLEOTIDE SEQUENCE [LARGE SCALE GENOMIC DNA]</scope>
</reference>
<organism evidence="4">
    <name type="scientific">Gongylonema pulchrum</name>
    <dbReference type="NCBI Taxonomy" id="637853"/>
    <lineage>
        <taxon>Eukaryota</taxon>
        <taxon>Metazoa</taxon>
        <taxon>Ecdysozoa</taxon>
        <taxon>Nematoda</taxon>
        <taxon>Chromadorea</taxon>
        <taxon>Rhabditida</taxon>
        <taxon>Spirurina</taxon>
        <taxon>Spiruromorpha</taxon>
        <taxon>Spiruroidea</taxon>
        <taxon>Gongylonematidae</taxon>
        <taxon>Gongylonema</taxon>
    </lineage>
</organism>